<name>A0ABV3RAN6_9SPHN</name>
<dbReference type="EMBL" id="JBFNXR010000022">
    <property type="protein sequence ID" value="MEW9855146.1"/>
    <property type="molecule type" value="Genomic_DNA"/>
</dbReference>
<keyword evidence="3" id="KW-1185">Reference proteome</keyword>
<evidence type="ECO:0000313" key="2">
    <source>
        <dbReference type="EMBL" id="MEW9855146.1"/>
    </source>
</evidence>
<evidence type="ECO:0000313" key="3">
    <source>
        <dbReference type="Proteomes" id="UP001556118"/>
    </source>
</evidence>
<gene>
    <name evidence="2" type="ORF">ABUH87_08120</name>
</gene>
<protein>
    <submittedName>
        <fullName evidence="2">Uncharacterized protein</fullName>
    </submittedName>
</protein>
<keyword evidence="1" id="KW-0732">Signal</keyword>
<organism evidence="2 3">
    <name type="scientific">Novosphingobium rhizovicinum</name>
    <dbReference type="NCBI Taxonomy" id="3228928"/>
    <lineage>
        <taxon>Bacteria</taxon>
        <taxon>Pseudomonadati</taxon>
        <taxon>Pseudomonadota</taxon>
        <taxon>Alphaproteobacteria</taxon>
        <taxon>Sphingomonadales</taxon>
        <taxon>Sphingomonadaceae</taxon>
        <taxon>Novosphingobium</taxon>
    </lineage>
</organism>
<comment type="caution">
    <text evidence="2">The sequence shown here is derived from an EMBL/GenBank/DDBJ whole genome shotgun (WGS) entry which is preliminary data.</text>
</comment>
<feature type="chain" id="PRO_5046908377" evidence="1">
    <location>
        <begin position="26"/>
        <end position="52"/>
    </location>
</feature>
<sequence length="52" mass="5277">MTRQAPRSFAAVLALTLSVALWSQALSPATAALDNGTKAPLVVAAATPLVLM</sequence>
<dbReference type="Proteomes" id="UP001556118">
    <property type="component" value="Unassembled WGS sequence"/>
</dbReference>
<feature type="signal peptide" evidence="1">
    <location>
        <begin position="1"/>
        <end position="25"/>
    </location>
</feature>
<dbReference type="RefSeq" id="WP_367772347.1">
    <property type="nucleotide sequence ID" value="NZ_JBFNXR010000022.1"/>
</dbReference>
<reference evidence="2 3" key="1">
    <citation type="submission" date="2024-06" db="EMBL/GenBank/DDBJ databases">
        <title>Novosphingobium rhizovicinus M1R2S20.</title>
        <authorList>
            <person name="Sun J.-Q."/>
        </authorList>
    </citation>
    <scope>NUCLEOTIDE SEQUENCE [LARGE SCALE GENOMIC DNA]</scope>
    <source>
        <strain evidence="2 3">M1R2S20</strain>
    </source>
</reference>
<evidence type="ECO:0000256" key="1">
    <source>
        <dbReference type="SAM" id="SignalP"/>
    </source>
</evidence>
<proteinExistence type="predicted"/>
<accession>A0ABV3RAN6</accession>